<feature type="region of interest" description="Disordered" evidence="1">
    <location>
        <begin position="216"/>
        <end position="267"/>
    </location>
</feature>
<dbReference type="RefSeq" id="WP_114022143.1">
    <property type="nucleotide sequence ID" value="NZ_JBEYTF010000079.1"/>
</dbReference>
<feature type="domain" description="DUF4232" evidence="2">
    <location>
        <begin position="132"/>
        <end position="255"/>
    </location>
</feature>
<dbReference type="AlphaFoldDB" id="A0A367EZX0"/>
<organism evidence="3 4">
    <name type="scientific">Streptomyces diacarni</name>
    <dbReference type="NCBI Taxonomy" id="2800381"/>
    <lineage>
        <taxon>Bacteria</taxon>
        <taxon>Bacillati</taxon>
        <taxon>Actinomycetota</taxon>
        <taxon>Actinomycetes</taxon>
        <taxon>Kitasatosporales</taxon>
        <taxon>Streptomycetaceae</taxon>
        <taxon>Streptomyces</taxon>
    </lineage>
</organism>
<dbReference type="InterPro" id="IPR025326">
    <property type="entry name" value="DUF4232"/>
</dbReference>
<keyword evidence="4" id="KW-1185">Reference proteome</keyword>
<gene>
    <name evidence="3" type="ORF">DTL70_13475</name>
</gene>
<feature type="region of interest" description="Disordered" evidence="1">
    <location>
        <begin position="73"/>
        <end position="129"/>
    </location>
</feature>
<feature type="region of interest" description="Disordered" evidence="1">
    <location>
        <begin position="1"/>
        <end position="30"/>
    </location>
</feature>
<feature type="compositionally biased region" description="Gly residues" evidence="1">
    <location>
        <begin position="79"/>
        <end position="110"/>
    </location>
</feature>
<dbReference type="Proteomes" id="UP000252914">
    <property type="component" value="Unassembled WGS sequence"/>
</dbReference>
<dbReference type="EMBL" id="QOIN01000042">
    <property type="protein sequence ID" value="RCG23656.1"/>
    <property type="molecule type" value="Genomic_DNA"/>
</dbReference>
<sequence length="267" mass="25046">MAAEQNIVTGQDERAVAGGGGAPRRTRRGLARPARIATAAAALVAAGGLLTACGGQGGDAAGAHKAGAAAPAGAVQSEGGTGGTGGSGSGGSGGTGGSGGSGSSSGGSGAGVVSTESGEGGAHQVSSAAGQCTSADLSAKIGPNHPGAGQENFALVLTNTSGSNCTVYGFPGFAFVDSDGDQVSLDPERKGDSGETIKLTPGSSAWAPLSFSNPEMTGVPTVTPDAALITPPDQRSSLKVDWTGGPVSATGKASVPTIGALTPGSGA</sequence>
<name>A0A367EZX0_9ACTN</name>
<accession>A0A367EZX0</accession>
<dbReference type="Pfam" id="PF14016">
    <property type="entry name" value="DUF4232"/>
    <property type="match status" value="1"/>
</dbReference>
<evidence type="ECO:0000256" key="1">
    <source>
        <dbReference type="SAM" id="MobiDB-lite"/>
    </source>
</evidence>
<evidence type="ECO:0000313" key="4">
    <source>
        <dbReference type="Proteomes" id="UP000252914"/>
    </source>
</evidence>
<evidence type="ECO:0000259" key="2">
    <source>
        <dbReference type="Pfam" id="PF14016"/>
    </source>
</evidence>
<comment type="caution">
    <text evidence="3">The sequence shown here is derived from an EMBL/GenBank/DDBJ whole genome shotgun (WGS) entry which is preliminary data.</text>
</comment>
<proteinExistence type="predicted"/>
<reference evidence="3 4" key="1">
    <citation type="submission" date="2018-06" db="EMBL/GenBank/DDBJ databases">
        <title>Streptomyces reniochalinae sp. nov. and Streptomyces diacarnus sp. nov. from marine sponges.</title>
        <authorList>
            <person name="Li L."/>
        </authorList>
    </citation>
    <scope>NUCLEOTIDE SEQUENCE [LARGE SCALE GENOMIC DNA]</scope>
    <source>
        <strain evidence="3 4">LHW51701</strain>
    </source>
</reference>
<evidence type="ECO:0000313" key="3">
    <source>
        <dbReference type="EMBL" id="RCG23656.1"/>
    </source>
</evidence>
<protein>
    <submittedName>
        <fullName evidence="3">DUF4232 domain-containing protein</fullName>
    </submittedName>
</protein>